<organism evidence="6 7">
    <name type="scientific">Ophiocordyceps polyrhachis-furcata BCC 54312</name>
    <dbReference type="NCBI Taxonomy" id="1330021"/>
    <lineage>
        <taxon>Eukaryota</taxon>
        <taxon>Fungi</taxon>
        <taxon>Dikarya</taxon>
        <taxon>Ascomycota</taxon>
        <taxon>Pezizomycotina</taxon>
        <taxon>Sordariomycetes</taxon>
        <taxon>Hypocreomycetidae</taxon>
        <taxon>Hypocreales</taxon>
        <taxon>Ophiocordycipitaceae</taxon>
        <taxon>Ophiocordyceps</taxon>
    </lineage>
</organism>
<evidence type="ECO:0000313" key="6">
    <source>
        <dbReference type="EMBL" id="RCI15474.1"/>
    </source>
</evidence>
<dbReference type="EMBL" id="LKCN02000002">
    <property type="protein sequence ID" value="RCI15474.1"/>
    <property type="molecule type" value="Genomic_DNA"/>
</dbReference>
<keyword evidence="7" id="KW-1185">Reference proteome</keyword>
<reference evidence="6 7" key="1">
    <citation type="journal article" date="2015" name="BMC Genomics">
        <title>Insights from the genome of Ophiocordyceps polyrhachis-furcata to pathogenicity and host specificity in insect fungi.</title>
        <authorList>
            <person name="Wichadakul D."/>
            <person name="Kobmoo N."/>
            <person name="Ingsriswang S."/>
            <person name="Tangphatsornruang S."/>
            <person name="Chantasingh D."/>
            <person name="Luangsa-ard J.J."/>
            <person name="Eurwilaichitr L."/>
        </authorList>
    </citation>
    <scope>NUCLEOTIDE SEQUENCE [LARGE SCALE GENOMIC DNA]</scope>
    <source>
        <strain evidence="6 7">BCC 54312</strain>
    </source>
</reference>
<accession>A0A367LM18</accession>
<evidence type="ECO:0000256" key="1">
    <source>
        <dbReference type="ARBA" id="ARBA00004141"/>
    </source>
</evidence>
<protein>
    <submittedName>
        <fullName evidence="6">Uncharacterized protein</fullName>
    </submittedName>
</protein>
<feature type="transmembrane region" description="Helical" evidence="5">
    <location>
        <begin position="344"/>
        <end position="369"/>
    </location>
</feature>
<feature type="transmembrane region" description="Helical" evidence="5">
    <location>
        <begin position="381"/>
        <end position="402"/>
    </location>
</feature>
<sequence length="412" mass="47372">MLIGRNSFLGHVEHVSPLDISIMALGTGTSRAVARLLAYGMYTSDASFVPGLTTSRQKTGRGGRERSTLFNRISLYQTFLEDGHLYKERCNEHDRARILAPFNIPPFLTSQLCTDCNGYFGCKSSFDANECLVDLSMWFRCLAKTVLDTKKERCVQDGKDYFWHEMGFFTRWCHPRSSKILCVGTPTTFHDGLLRELDATPRLELRDPFSMLIPLLSHIVQLYDESTWRVRDKVREIEKTRGRHRADFVGMHDISRHAIHLDEVYTATIETMENLLRRQKLTQDAIVSLDKTYKEQAQELTSFHLQLMKSLKLRSISNHERLNSEIILAYHIITSQDSTVTRTIGVLTMTFLPASFVAALFGTTFFSSAEDKRLAVSSKFWTYWVVAVPSTLLVLLAWWLFLQKSSSRKRWS</sequence>
<keyword evidence="4 5" id="KW-0472">Membrane</keyword>
<dbReference type="AlphaFoldDB" id="A0A367LM18"/>
<dbReference type="Pfam" id="PF01544">
    <property type="entry name" value="CorA"/>
    <property type="match status" value="1"/>
</dbReference>
<dbReference type="OrthoDB" id="5207033at2759"/>
<dbReference type="SUPFAM" id="SSF144083">
    <property type="entry name" value="Magnesium transport protein CorA, transmembrane region"/>
    <property type="match status" value="1"/>
</dbReference>
<evidence type="ECO:0000256" key="4">
    <source>
        <dbReference type="ARBA" id="ARBA00023136"/>
    </source>
</evidence>
<dbReference type="InterPro" id="IPR045863">
    <property type="entry name" value="CorA_TM1_TM2"/>
</dbReference>
<comment type="caution">
    <text evidence="6">The sequence shown here is derived from an EMBL/GenBank/DDBJ whole genome shotgun (WGS) entry which is preliminary data.</text>
</comment>
<dbReference type="GO" id="GO:0016020">
    <property type="term" value="C:membrane"/>
    <property type="evidence" value="ECO:0007669"/>
    <property type="project" value="UniProtKB-SubCell"/>
</dbReference>
<comment type="subcellular location">
    <subcellularLocation>
        <location evidence="1">Membrane</location>
        <topology evidence="1">Multi-pass membrane protein</topology>
    </subcellularLocation>
</comment>
<dbReference type="Gene3D" id="1.20.58.340">
    <property type="entry name" value="Magnesium transport protein CorA, transmembrane region"/>
    <property type="match status" value="1"/>
</dbReference>
<name>A0A367LM18_9HYPO</name>
<evidence type="ECO:0000256" key="2">
    <source>
        <dbReference type="ARBA" id="ARBA00022692"/>
    </source>
</evidence>
<evidence type="ECO:0000313" key="7">
    <source>
        <dbReference type="Proteomes" id="UP000253664"/>
    </source>
</evidence>
<keyword evidence="3 5" id="KW-1133">Transmembrane helix</keyword>
<keyword evidence="2 5" id="KW-0812">Transmembrane</keyword>
<gene>
    <name evidence="6" type="ORF">L249_3536</name>
</gene>
<evidence type="ECO:0000256" key="5">
    <source>
        <dbReference type="SAM" id="Phobius"/>
    </source>
</evidence>
<dbReference type="STRING" id="1330021.A0A367LM18"/>
<dbReference type="Proteomes" id="UP000253664">
    <property type="component" value="Unassembled WGS sequence"/>
</dbReference>
<proteinExistence type="predicted"/>
<dbReference type="InterPro" id="IPR002523">
    <property type="entry name" value="MgTranspt_CorA/ZnTranspt_ZntB"/>
</dbReference>
<evidence type="ECO:0000256" key="3">
    <source>
        <dbReference type="ARBA" id="ARBA00022989"/>
    </source>
</evidence>
<dbReference type="GO" id="GO:0046873">
    <property type="term" value="F:metal ion transmembrane transporter activity"/>
    <property type="evidence" value="ECO:0007669"/>
    <property type="project" value="InterPro"/>
</dbReference>